<accession>A0ACC2QA13</accession>
<organism evidence="1 2">
    <name type="scientific">Mythimna loreyi</name>
    <dbReference type="NCBI Taxonomy" id="667449"/>
    <lineage>
        <taxon>Eukaryota</taxon>
        <taxon>Metazoa</taxon>
        <taxon>Ecdysozoa</taxon>
        <taxon>Arthropoda</taxon>
        <taxon>Hexapoda</taxon>
        <taxon>Insecta</taxon>
        <taxon>Pterygota</taxon>
        <taxon>Neoptera</taxon>
        <taxon>Endopterygota</taxon>
        <taxon>Lepidoptera</taxon>
        <taxon>Glossata</taxon>
        <taxon>Ditrysia</taxon>
        <taxon>Noctuoidea</taxon>
        <taxon>Noctuidae</taxon>
        <taxon>Noctuinae</taxon>
        <taxon>Hadenini</taxon>
        <taxon>Mythimna</taxon>
    </lineage>
</organism>
<dbReference type="EMBL" id="CM056797">
    <property type="protein sequence ID" value="KAJ8712684.1"/>
    <property type="molecule type" value="Genomic_DNA"/>
</dbReference>
<evidence type="ECO:0000313" key="1">
    <source>
        <dbReference type="EMBL" id="KAJ8712684.1"/>
    </source>
</evidence>
<gene>
    <name evidence="1" type="ORF">PYW08_007988</name>
</gene>
<proteinExistence type="predicted"/>
<evidence type="ECO:0000313" key="2">
    <source>
        <dbReference type="Proteomes" id="UP001231649"/>
    </source>
</evidence>
<reference evidence="1" key="1">
    <citation type="submission" date="2023-03" db="EMBL/GenBank/DDBJ databases">
        <title>Chromosome-level genomes of two armyworms, Mythimna separata and Mythimna loreyi, provide insights into the biosynthesis and reception of sex pheromones.</title>
        <authorList>
            <person name="Zhao H."/>
        </authorList>
    </citation>
    <scope>NUCLEOTIDE SEQUENCE</scope>
    <source>
        <strain evidence="1">BeijingLab</strain>
    </source>
</reference>
<sequence length="543" mass="63451">MGSNESKLRESQSQNQVSATQKAHTSGRTNQNEDAVSAVCRKLQEESAYLSEQRKKDEEARLAAHIKLQEEIANLAAQRKLQEQIFKNELGKLQDEVAKVAMQRKLQEEAHITAQRKLHEEAAKRTIKEYVAKKKLLEEAAQKKILEEAAKKTLEKERAKNKLEEGIAAKKKLQEESESEKMRQEIVAEKIRQEIAAEIKRQEEAAEKRRQEEAAEKKRQEEAAEKKRQEEAAEKRRQEETAEKKRREEAAKKKFDKEAAKNAYEPATMSWQNLPRKAPVLRYCHTCYKQSTQDLYKCSEGHGSCRDCKDNEMFCGYCTEEITNRKSYNNKKDVPPHTRLPCPRKEFGCLLKIMIANMETHLKECPFQDHDCPIGSVFGNCKWQGEPSGLWYHFKCVHQNCIIEMGSEFQIGNIHQNRRYVRLIESGYNFVFHMKISEEDEKIYMTVQLMGTKHSAKKCLYEIHVYNKRYPSRNYVYKDNCCSTIDKIDDIFLNEDCAVLPIEYASTFVDNTSISLKCFIKRIDKKRRDRRERRYSEVGHILL</sequence>
<name>A0ACC2QA13_9NEOP</name>
<comment type="caution">
    <text evidence="1">The sequence shown here is derived from an EMBL/GenBank/DDBJ whole genome shotgun (WGS) entry which is preliminary data.</text>
</comment>
<dbReference type="Proteomes" id="UP001231649">
    <property type="component" value="Chromosome 21"/>
</dbReference>
<protein>
    <submittedName>
        <fullName evidence="1">Uncharacterized protein</fullName>
    </submittedName>
</protein>
<keyword evidence="2" id="KW-1185">Reference proteome</keyword>